<dbReference type="Proteomes" id="UP001201273">
    <property type="component" value="Unassembled WGS sequence"/>
</dbReference>
<comment type="caution">
    <text evidence="3">The sequence shown here is derived from an EMBL/GenBank/DDBJ whole genome shotgun (WGS) entry which is preliminary data.</text>
</comment>
<dbReference type="InterPro" id="IPR000408">
    <property type="entry name" value="Reg_chr_condens"/>
</dbReference>
<evidence type="ECO:0000313" key="4">
    <source>
        <dbReference type="Proteomes" id="UP001201273"/>
    </source>
</evidence>
<dbReference type="Pfam" id="PF25390">
    <property type="entry name" value="WD40_RLD"/>
    <property type="match status" value="1"/>
</dbReference>
<dbReference type="SUPFAM" id="SSF50985">
    <property type="entry name" value="RCC1/BLIP-II"/>
    <property type="match status" value="2"/>
</dbReference>
<protein>
    <recommendedName>
        <fullName evidence="2">RCC1-like domain-containing protein</fullName>
    </recommendedName>
</protein>
<keyword evidence="4" id="KW-1185">Reference proteome</keyword>
<evidence type="ECO:0000259" key="2">
    <source>
        <dbReference type="Pfam" id="PF25390"/>
    </source>
</evidence>
<organism evidence="3 4">
    <name type="scientific">Motilimonas cestriensis</name>
    <dbReference type="NCBI Taxonomy" id="2742685"/>
    <lineage>
        <taxon>Bacteria</taxon>
        <taxon>Pseudomonadati</taxon>
        <taxon>Pseudomonadota</taxon>
        <taxon>Gammaproteobacteria</taxon>
        <taxon>Alteromonadales</taxon>
        <taxon>Alteromonadales genera incertae sedis</taxon>
        <taxon>Motilimonas</taxon>
    </lineage>
</organism>
<dbReference type="PANTHER" id="PTHR22870:SF408">
    <property type="entry name" value="OS09G0560450 PROTEIN"/>
    <property type="match status" value="1"/>
</dbReference>
<evidence type="ECO:0000256" key="1">
    <source>
        <dbReference type="ARBA" id="ARBA00022737"/>
    </source>
</evidence>
<keyword evidence="1" id="KW-0677">Repeat</keyword>
<dbReference type="Gene3D" id="2.130.10.30">
    <property type="entry name" value="Regulator of chromosome condensation 1/beta-lactamase-inhibitor protein II"/>
    <property type="match status" value="3"/>
</dbReference>
<dbReference type="RefSeq" id="WP_233054501.1">
    <property type="nucleotide sequence ID" value="NZ_JAIMJA010000025.1"/>
</dbReference>
<proteinExistence type="predicted"/>
<dbReference type="InterPro" id="IPR058923">
    <property type="entry name" value="RCC1-like_dom"/>
</dbReference>
<feature type="domain" description="RCC1-like" evidence="2">
    <location>
        <begin position="8"/>
        <end position="377"/>
    </location>
</feature>
<gene>
    <name evidence="3" type="ORF">K6Y31_18615</name>
</gene>
<dbReference type="PROSITE" id="PS50012">
    <property type="entry name" value="RCC1_3"/>
    <property type="match status" value="4"/>
</dbReference>
<sequence>MSTQAGILYGWGANHCGQLGSGPGEDIAKPIVIPHLPPVCKVYTAAMQAYAIDEQGKVWSWGWDAYSGLLGRGDVKGQASWLPASLRQKGSTGNELPQGDGGVATPAMIENLNDIAMLACCSESTIALSNNGSVWAWGEQQSVGSPSVNRRFPTKIEGLEGIVEVFASNGGSCFYALDELGKVWSWGGGYEGELGHGKRRNQPKPEIIPGIEHPKQLAPGNYCCWFLDQQNQLYFWGNGQSVDIQHKGTLRIKEPLKIDRFEQPTRLYVNEHYHFIRLANGNLITPVGDLVEELFDWQLDTTNPMRLTPIEQFEEINMGADHGLALDRDGKLFAFGDASQGALGNGITEEQRFYLPTAVPLNGRVIQVRAGQNCSFAIINQ</sequence>
<dbReference type="PRINTS" id="PR00633">
    <property type="entry name" value="RCCNDNSATION"/>
</dbReference>
<dbReference type="PANTHER" id="PTHR22870">
    <property type="entry name" value="REGULATOR OF CHROMOSOME CONDENSATION"/>
    <property type="match status" value="1"/>
</dbReference>
<dbReference type="InterPro" id="IPR051210">
    <property type="entry name" value="Ub_ligase/GEF_domain"/>
</dbReference>
<accession>A0ABS8WGR8</accession>
<reference evidence="3 4" key="1">
    <citation type="journal article" date="2022" name="Environ. Microbiol. Rep.">
        <title>Eco-phylogenetic analyses reveal divergent evolution of vitamin B12 metabolism in the marine bacterial family 'Psychromonadaceae'.</title>
        <authorList>
            <person name="Jin X."/>
            <person name="Yang Y."/>
            <person name="Cao H."/>
            <person name="Gao B."/>
            <person name="Zhao Z."/>
        </authorList>
    </citation>
    <scope>NUCLEOTIDE SEQUENCE [LARGE SCALE GENOMIC DNA]</scope>
    <source>
        <strain evidence="3 4">MKS20</strain>
    </source>
</reference>
<evidence type="ECO:0000313" key="3">
    <source>
        <dbReference type="EMBL" id="MCE2596794.1"/>
    </source>
</evidence>
<name>A0ABS8WGR8_9GAMM</name>
<dbReference type="EMBL" id="JAIMJA010000025">
    <property type="protein sequence ID" value="MCE2596794.1"/>
    <property type="molecule type" value="Genomic_DNA"/>
</dbReference>
<dbReference type="InterPro" id="IPR009091">
    <property type="entry name" value="RCC1/BLIP-II"/>
</dbReference>